<keyword evidence="1" id="KW-0812">Transmembrane</keyword>
<evidence type="ECO:0000313" key="4">
    <source>
        <dbReference type="Proteomes" id="UP000235145"/>
    </source>
</evidence>
<dbReference type="EMBL" id="NBSK02000001">
    <property type="protein sequence ID" value="KAJ0228160.1"/>
    <property type="molecule type" value="Genomic_DNA"/>
</dbReference>
<gene>
    <name evidence="3" type="ORF">LSAT_V11C100045070</name>
</gene>
<accession>A0A9R1XUM6</accession>
<name>A0A9R1XUM6_LACSA</name>
<dbReference type="Proteomes" id="UP000235145">
    <property type="component" value="Unassembled WGS sequence"/>
</dbReference>
<organism evidence="3 4">
    <name type="scientific">Lactuca sativa</name>
    <name type="common">Garden lettuce</name>
    <dbReference type="NCBI Taxonomy" id="4236"/>
    <lineage>
        <taxon>Eukaryota</taxon>
        <taxon>Viridiplantae</taxon>
        <taxon>Streptophyta</taxon>
        <taxon>Embryophyta</taxon>
        <taxon>Tracheophyta</taxon>
        <taxon>Spermatophyta</taxon>
        <taxon>Magnoliopsida</taxon>
        <taxon>eudicotyledons</taxon>
        <taxon>Gunneridae</taxon>
        <taxon>Pentapetalae</taxon>
        <taxon>asterids</taxon>
        <taxon>campanulids</taxon>
        <taxon>Asterales</taxon>
        <taxon>Asteraceae</taxon>
        <taxon>Cichorioideae</taxon>
        <taxon>Cichorieae</taxon>
        <taxon>Lactucinae</taxon>
        <taxon>Lactuca</taxon>
    </lineage>
</organism>
<sequence length="203" mass="23906">MMDSDSIVGIKISGLHISVVLMSYWFFLMVMGDWLVQRISKGFHDDSKVVELFVNGVIVRSDEWLDRFPNLSLGHICKLNIQDNDKHCWVDLKSVVCSFSTKQVLRDLYGHEIDVPRYDTVWFKDNMPRNVFILWMYILGKLKTQDRVRHWEKMGNLECAFFGRGMDLHNHVFFICEYPNLIWHKIKNKVSIDECPDDCLSVV</sequence>
<comment type="caution">
    <text evidence="3">The sequence shown here is derived from an EMBL/GenBank/DDBJ whole genome shotgun (WGS) entry which is preliminary data.</text>
</comment>
<evidence type="ECO:0000259" key="2">
    <source>
        <dbReference type="Pfam" id="PF13966"/>
    </source>
</evidence>
<evidence type="ECO:0000256" key="1">
    <source>
        <dbReference type="SAM" id="Phobius"/>
    </source>
</evidence>
<keyword evidence="1" id="KW-0472">Membrane</keyword>
<evidence type="ECO:0000313" key="3">
    <source>
        <dbReference type="EMBL" id="KAJ0228160.1"/>
    </source>
</evidence>
<dbReference type="AlphaFoldDB" id="A0A9R1XUM6"/>
<reference evidence="3 4" key="1">
    <citation type="journal article" date="2017" name="Nat. Commun.">
        <title>Genome assembly with in vitro proximity ligation data and whole-genome triplication in lettuce.</title>
        <authorList>
            <person name="Reyes-Chin-Wo S."/>
            <person name="Wang Z."/>
            <person name="Yang X."/>
            <person name="Kozik A."/>
            <person name="Arikit S."/>
            <person name="Song C."/>
            <person name="Xia L."/>
            <person name="Froenicke L."/>
            <person name="Lavelle D.O."/>
            <person name="Truco M.J."/>
            <person name="Xia R."/>
            <person name="Zhu S."/>
            <person name="Xu C."/>
            <person name="Xu H."/>
            <person name="Xu X."/>
            <person name="Cox K."/>
            <person name="Korf I."/>
            <person name="Meyers B.C."/>
            <person name="Michelmore R.W."/>
        </authorList>
    </citation>
    <scope>NUCLEOTIDE SEQUENCE [LARGE SCALE GENOMIC DNA]</scope>
    <source>
        <strain evidence="4">cv. Salinas</strain>
        <tissue evidence="3">Seedlings</tissue>
    </source>
</reference>
<feature type="domain" description="Reverse transcriptase zinc-binding" evidence="2">
    <location>
        <begin position="99"/>
        <end position="183"/>
    </location>
</feature>
<feature type="transmembrane region" description="Helical" evidence="1">
    <location>
        <begin position="12"/>
        <end position="36"/>
    </location>
</feature>
<dbReference type="InterPro" id="IPR026960">
    <property type="entry name" value="RVT-Znf"/>
</dbReference>
<keyword evidence="4" id="KW-1185">Reference proteome</keyword>
<protein>
    <recommendedName>
        <fullName evidence="2">Reverse transcriptase zinc-binding domain-containing protein</fullName>
    </recommendedName>
</protein>
<dbReference type="Pfam" id="PF13966">
    <property type="entry name" value="zf-RVT"/>
    <property type="match status" value="1"/>
</dbReference>
<keyword evidence="1" id="KW-1133">Transmembrane helix</keyword>
<proteinExistence type="predicted"/>